<evidence type="ECO:0000313" key="2">
    <source>
        <dbReference type="Proteomes" id="UP000032534"/>
    </source>
</evidence>
<dbReference type="Proteomes" id="UP000032534">
    <property type="component" value="Unassembled WGS sequence"/>
</dbReference>
<proteinExistence type="predicted"/>
<dbReference type="AlphaFoldDB" id="A0A0D7X302"/>
<dbReference type="GO" id="GO:0004601">
    <property type="term" value="F:peroxidase activity"/>
    <property type="evidence" value="ECO:0007669"/>
    <property type="project" value="UniProtKB-KW"/>
</dbReference>
<name>A0A0D7X302_9BACL</name>
<gene>
    <name evidence="1" type="ORF">QD47_16965</name>
</gene>
<organism evidence="1 2">
    <name type="scientific">Paenibacillus terrae</name>
    <dbReference type="NCBI Taxonomy" id="159743"/>
    <lineage>
        <taxon>Bacteria</taxon>
        <taxon>Bacillati</taxon>
        <taxon>Bacillota</taxon>
        <taxon>Bacilli</taxon>
        <taxon>Bacillales</taxon>
        <taxon>Paenibacillaceae</taxon>
        <taxon>Paenibacillus</taxon>
    </lineage>
</organism>
<sequence>MAVNYVWDLLMRAREQELDVNSFRFVPAVSYSPYMELSLTELNTSELEQVVEINPYYRFYSIFRDLFPPDAEEYLELRESLFDIMIHFLAETDLYQGMNRREYHIRFVQRDIENGIFGPKVSESFAQLNRDEQDAIAEGLLRLYETGEAVHLLKETMRRVFHRSIIYTNCEEKDELLIYIGQEETQLSRIKADLILDLFLPARFTIELYWTRHFGILEADPTMKIDAIALY</sequence>
<keyword evidence="2" id="KW-1185">Reference proteome</keyword>
<protein>
    <submittedName>
        <fullName evidence="1">Iron-dependent peroxidase</fullName>
    </submittedName>
</protein>
<keyword evidence="1" id="KW-0575">Peroxidase</keyword>
<evidence type="ECO:0000313" key="1">
    <source>
        <dbReference type="EMBL" id="KJD44422.1"/>
    </source>
</evidence>
<dbReference type="EMBL" id="JTHP01000035">
    <property type="protein sequence ID" value="KJD44422.1"/>
    <property type="molecule type" value="Genomic_DNA"/>
</dbReference>
<comment type="caution">
    <text evidence="1">The sequence shown here is derived from an EMBL/GenBank/DDBJ whole genome shotgun (WGS) entry which is preliminary data.</text>
</comment>
<keyword evidence="1" id="KW-0560">Oxidoreductase</keyword>
<dbReference type="PATRIC" id="fig|159743.3.peg.3767"/>
<reference evidence="1 2" key="1">
    <citation type="submission" date="2014-11" db="EMBL/GenBank/DDBJ databases">
        <title>Draft Genome Sequences of Paenibacillus polymyxa NRRL B-30509 and Paenibacillus terrae NRRL B-30644, Strains from a Poultry Environment that Produce Tridecaptin A and Paenicidins.</title>
        <authorList>
            <person name="van Belkum M.J."/>
            <person name="Lohans C.T."/>
            <person name="Vederas J.C."/>
        </authorList>
    </citation>
    <scope>NUCLEOTIDE SEQUENCE [LARGE SCALE GENOMIC DNA]</scope>
    <source>
        <strain evidence="1 2">NRRL B-30644</strain>
    </source>
</reference>
<accession>A0A0D7X302</accession>